<dbReference type="PANTHER" id="PTHR43900">
    <property type="entry name" value="GLUTATHIONE S-TRANSFERASE RHO"/>
    <property type="match status" value="1"/>
</dbReference>
<evidence type="ECO:0000256" key="4">
    <source>
        <dbReference type="RuleBase" id="RU003494"/>
    </source>
</evidence>
<comment type="caution">
    <text evidence="7">The sequence shown here is derived from an EMBL/GenBank/DDBJ whole genome shotgun (WGS) entry which is preliminary data.</text>
</comment>
<feature type="domain" description="GST N-terminal" evidence="5">
    <location>
        <begin position="1"/>
        <end position="82"/>
    </location>
</feature>
<reference evidence="7 8" key="1">
    <citation type="submission" date="2024-01" db="EMBL/GenBank/DDBJ databases">
        <title>A draft genome for the cacao thread blight pathogen Marasmiellus scandens.</title>
        <authorList>
            <person name="Baruah I.K."/>
            <person name="Leung J."/>
            <person name="Bukari Y."/>
            <person name="Amoako-Attah I."/>
            <person name="Meinhardt L.W."/>
            <person name="Bailey B.A."/>
            <person name="Cohen S.P."/>
        </authorList>
    </citation>
    <scope>NUCLEOTIDE SEQUENCE [LARGE SCALE GENOMIC DNA]</scope>
    <source>
        <strain evidence="7 8">GH-19</strain>
    </source>
</reference>
<evidence type="ECO:0000256" key="2">
    <source>
        <dbReference type="ARBA" id="ARBA00022679"/>
    </source>
</evidence>
<comment type="similarity">
    <text evidence="4">Belongs to the GST superfamily.</text>
</comment>
<dbReference type="Pfam" id="PF02798">
    <property type="entry name" value="GST_N"/>
    <property type="match status" value="1"/>
</dbReference>
<dbReference type="InterPro" id="IPR004045">
    <property type="entry name" value="Glutathione_S-Trfase_N"/>
</dbReference>
<dbReference type="PANTHER" id="PTHR43900:SF3">
    <property type="entry name" value="GLUTATHIONE S-TRANSFERASE RHO"/>
    <property type="match status" value="1"/>
</dbReference>
<dbReference type="SUPFAM" id="SSF47616">
    <property type="entry name" value="GST C-terminal domain-like"/>
    <property type="match status" value="1"/>
</dbReference>
<dbReference type="InterPro" id="IPR040079">
    <property type="entry name" value="Glutathione_S-Trfase"/>
</dbReference>
<dbReference type="InterPro" id="IPR004046">
    <property type="entry name" value="GST_C"/>
</dbReference>
<dbReference type="InterPro" id="IPR036282">
    <property type="entry name" value="Glutathione-S-Trfase_C_sf"/>
</dbReference>
<keyword evidence="2" id="KW-0808">Transferase</keyword>
<dbReference type="InterPro" id="IPR010987">
    <property type="entry name" value="Glutathione-S-Trfase_C-like"/>
</dbReference>
<dbReference type="InterPro" id="IPR036249">
    <property type="entry name" value="Thioredoxin-like_sf"/>
</dbReference>
<sequence length="222" mass="24925">MVLKFYTFPGATCGQRVATVLYEKKISYELVSVDVANREHKSSAYLEKHPFGNVPYIDDDGFILYESRAICRYLEAKYPNRGPKLVPSYTDLKATALFEQAASIETSNFDTHAGKAVHEAVLKPLYAKQPKDEARYEEAIKALSDKLDGYERILSKQKYLAGNEITLVDLFHLPYGALLAQGGSDLLTSKGSNIARWWKDISSRKSWQAVKDGILTSNVTFD</sequence>
<dbReference type="SUPFAM" id="SSF52833">
    <property type="entry name" value="Thioredoxin-like"/>
    <property type="match status" value="1"/>
</dbReference>
<gene>
    <name evidence="7" type="ORF">VKT23_009976</name>
</gene>
<evidence type="ECO:0000259" key="6">
    <source>
        <dbReference type="PROSITE" id="PS50405"/>
    </source>
</evidence>
<organism evidence="7 8">
    <name type="scientific">Marasmiellus scandens</name>
    <dbReference type="NCBI Taxonomy" id="2682957"/>
    <lineage>
        <taxon>Eukaryota</taxon>
        <taxon>Fungi</taxon>
        <taxon>Dikarya</taxon>
        <taxon>Basidiomycota</taxon>
        <taxon>Agaricomycotina</taxon>
        <taxon>Agaricomycetes</taxon>
        <taxon>Agaricomycetidae</taxon>
        <taxon>Agaricales</taxon>
        <taxon>Marasmiineae</taxon>
        <taxon>Omphalotaceae</taxon>
        <taxon>Marasmiellus</taxon>
    </lineage>
</organism>
<comment type="catalytic activity">
    <reaction evidence="3">
        <text>RX + glutathione = an S-substituted glutathione + a halide anion + H(+)</text>
        <dbReference type="Rhea" id="RHEA:16437"/>
        <dbReference type="ChEBI" id="CHEBI:15378"/>
        <dbReference type="ChEBI" id="CHEBI:16042"/>
        <dbReference type="ChEBI" id="CHEBI:17792"/>
        <dbReference type="ChEBI" id="CHEBI:57925"/>
        <dbReference type="ChEBI" id="CHEBI:90779"/>
        <dbReference type="EC" id="2.5.1.18"/>
    </reaction>
</comment>
<dbReference type="SFLD" id="SFLDS00019">
    <property type="entry name" value="Glutathione_Transferase_(cytos"/>
    <property type="match status" value="1"/>
</dbReference>
<dbReference type="PROSITE" id="PS50404">
    <property type="entry name" value="GST_NTER"/>
    <property type="match status" value="1"/>
</dbReference>
<accession>A0ABR1JGS8</accession>
<keyword evidence="8" id="KW-1185">Reference proteome</keyword>
<evidence type="ECO:0000259" key="5">
    <source>
        <dbReference type="PROSITE" id="PS50404"/>
    </source>
</evidence>
<proteinExistence type="inferred from homology"/>
<name>A0ABR1JGS8_9AGAR</name>
<evidence type="ECO:0000256" key="3">
    <source>
        <dbReference type="ARBA" id="ARBA00047960"/>
    </source>
</evidence>
<evidence type="ECO:0000256" key="1">
    <source>
        <dbReference type="ARBA" id="ARBA00012452"/>
    </source>
</evidence>
<evidence type="ECO:0000313" key="8">
    <source>
        <dbReference type="Proteomes" id="UP001498398"/>
    </source>
</evidence>
<dbReference type="Gene3D" id="3.40.30.10">
    <property type="entry name" value="Glutaredoxin"/>
    <property type="match status" value="1"/>
</dbReference>
<dbReference type="Gene3D" id="1.20.1050.10">
    <property type="match status" value="1"/>
</dbReference>
<dbReference type="EC" id="2.5.1.18" evidence="1"/>
<dbReference type="PROSITE" id="PS50405">
    <property type="entry name" value="GST_CTER"/>
    <property type="match status" value="1"/>
</dbReference>
<dbReference type="Proteomes" id="UP001498398">
    <property type="component" value="Unassembled WGS sequence"/>
</dbReference>
<feature type="domain" description="GST C-terminal" evidence="6">
    <location>
        <begin position="91"/>
        <end position="222"/>
    </location>
</feature>
<evidence type="ECO:0000313" key="7">
    <source>
        <dbReference type="EMBL" id="KAK7458070.1"/>
    </source>
</evidence>
<dbReference type="SFLD" id="SFLDG00358">
    <property type="entry name" value="Main_(cytGST)"/>
    <property type="match status" value="1"/>
</dbReference>
<protein>
    <recommendedName>
        <fullName evidence="1">glutathione transferase</fullName>
        <ecNumber evidence="1">2.5.1.18</ecNumber>
    </recommendedName>
</protein>
<dbReference type="EMBL" id="JBANRG010000018">
    <property type="protein sequence ID" value="KAK7458070.1"/>
    <property type="molecule type" value="Genomic_DNA"/>
</dbReference>
<dbReference type="Pfam" id="PF00043">
    <property type="entry name" value="GST_C"/>
    <property type="match status" value="1"/>
</dbReference>